<dbReference type="RefSeq" id="WP_200292540.1">
    <property type="nucleotide sequence ID" value="NZ_CP067013.1"/>
</dbReference>
<dbReference type="AlphaFoldDB" id="A0A9X7V3U7"/>
<dbReference type="PROSITE" id="PS51186">
    <property type="entry name" value="GNAT"/>
    <property type="match status" value="1"/>
</dbReference>
<dbReference type="Pfam" id="PF13508">
    <property type="entry name" value="Acetyltransf_7"/>
    <property type="match status" value="1"/>
</dbReference>
<dbReference type="PANTHER" id="PTHR43800:SF1">
    <property type="entry name" value="PEPTIDYL-LYSINE N-ACETYLTRANSFERASE YJAB"/>
    <property type="match status" value="1"/>
</dbReference>
<gene>
    <name evidence="4" type="ORF">I6H70_03615</name>
</gene>
<dbReference type="EMBL" id="CP067013">
    <property type="protein sequence ID" value="QQN51557.1"/>
    <property type="molecule type" value="Genomic_DNA"/>
</dbReference>
<sequence length="185" mass="20228">MTQPNEQTATPLANGLFCVRRAVVADAPRLPAVERSAARAFLNVPGLEWLADSPVQPVQRIGELIEGGNAWVAASGRGDILGFLVAERRGDGLHIWEVSVMQAQQGKGIGRQLIAAAVCAAREQRLARVTLTTFSDVPWNRPFYERLGFVCQPERESAAWLRGIVEQERAQGLTQRCIMALAIGR</sequence>
<keyword evidence="2" id="KW-0012">Acyltransferase</keyword>
<dbReference type="Gene3D" id="3.40.630.30">
    <property type="match status" value="1"/>
</dbReference>
<name>A0A9X7V3U7_9GAMM</name>
<evidence type="ECO:0000259" key="3">
    <source>
        <dbReference type="PROSITE" id="PS51186"/>
    </source>
</evidence>
<evidence type="ECO:0000313" key="5">
    <source>
        <dbReference type="Proteomes" id="UP000595933"/>
    </source>
</evidence>
<proteinExistence type="predicted"/>
<accession>A0A9X7V3U7</accession>
<reference evidence="4 5" key="1">
    <citation type="submission" date="2020-12" db="EMBL/GenBank/DDBJ databases">
        <title>FDA dAtabase for Regulatory Grade micrObial Sequences (FDA-ARGOS): Supporting development and validation of Infectious Disease Dx tests.</title>
        <authorList>
            <person name="Sproer C."/>
            <person name="Gronow S."/>
            <person name="Severitt S."/>
            <person name="Schroder I."/>
            <person name="Tallon L."/>
            <person name="Sadzewicz L."/>
            <person name="Zhao X."/>
            <person name="Boylan J."/>
            <person name="Ott S."/>
            <person name="Bowen H."/>
            <person name="Vavikolanu K."/>
            <person name="Mehta A."/>
            <person name="Aluvathingal J."/>
            <person name="Nadendla S."/>
            <person name="Lowell S."/>
            <person name="Myers T."/>
            <person name="Yan Y."/>
            <person name="Sichtig H."/>
        </authorList>
    </citation>
    <scope>NUCLEOTIDE SEQUENCE [LARGE SCALE GENOMIC DNA]</scope>
    <source>
        <strain evidence="4 5">FDAARGOS_1013</strain>
    </source>
</reference>
<evidence type="ECO:0000313" key="4">
    <source>
        <dbReference type="EMBL" id="QQN51557.1"/>
    </source>
</evidence>
<dbReference type="GO" id="GO:0016747">
    <property type="term" value="F:acyltransferase activity, transferring groups other than amino-acyl groups"/>
    <property type="evidence" value="ECO:0007669"/>
    <property type="project" value="InterPro"/>
</dbReference>
<dbReference type="Proteomes" id="UP000595933">
    <property type="component" value="Chromosome"/>
</dbReference>
<dbReference type="CDD" id="cd04301">
    <property type="entry name" value="NAT_SF"/>
    <property type="match status" value="1"/>
</dbReference>
<dbReference type="PANTHER" id="PTHR43800">
    <property type="entry name" value="PEPTIDYL-LYSINE N-ACETYLTRANSFERASE YJAB"/>
    <property type="match status" value="1"/>
</dbReference>
<organism evidence="4 5">
    <name type="scientific">Stutzerimonas balearica</name>
    <dbReference type="NCBI Taxonomy" id="74829"/>
    <lineage>
        <taxon>Bacteria</taxon>
        <taxon>Pseudomonadati</taxon>
        <taxon>Pseudomonadota</taxon>
        <taxon>Gammaproteobacteria</taxon>
        <taxon>Pseudomonadales</taxon>
        <taxon>Pseudomonadaceae</taxon>
        <taxon>Stutzerimonas</taxon>
    </lineage>
</organism>
<protein>
    <submittedName>
        <fullName evidence="4">GNAT family N-acetyltransferase</fullName>
    </submittedName>
</protein>
<feature type="domain" description="N-acetyltransferase" evidence="3">
    <location>
        <begin position="17"/>
        <end position="171"/>
    </location>
</feature>
<dbReference type="InterPro" id="IPR000182">
    <property type="entry name" value="GNAT_dom"/>
</dbReference>
<dbReference type="SUPFAM" id="SSF55729">
    <property type="entry name" value="Acyl-CoA N-acyltransferases (Nat)"/>
    <property type="match status" value="1"/>
</dbReference>
<keyword evidence="1" id="KW-0808">Transferase</keyword>
<evidence type="ECO:0000256" key="1">
    <source>
        <dbReference type="ARBA" id="ARBA00022679"/>
    </source>
</evidence>
<evidence type="ECO:0000256" key="2">
    <source>
        <dbReference type="ARBA" id="ARBA00023315"/>
    </source>
</evidence>
<dbReference type="InterPro" id="IPR016181">
    <property type="entry name" value="Acyl_CoA_acyltransferase"/>
</dbReference>